<dbReference type="InterPro" id="IPR000834">
    <property type="entry name" value="Peptidase_M14"/>
</dbReference>
<evidence type="ECO:0000313" key="17">
    <source>
        <dbReference type="EMBL" id="ATE56659.1"/>
    </source>
</evidence>
<dbReference type="InterPro" id="IPR057247">
    <property type="entry name" value="CARBOXYPEPT_ZN_2"/>
</dbReference>
<dbReference type="SMART" id="SM00631">
    <property type="entry name" value="Zn_pept"/>
    <property type="match status" value="1"/>
</dbReference>
<name>A0A290ZCF8_9PSEU</name>
<dbReference type="InterPro" id="IPR057246">
    <property type="entry name" value="CARBOXYPEPT_ZN_1"/>
</dbReference>
<evidence type="ECO:0000256" key="3">
    <source>
        <dbReference type="ARBA" id="ARBA00022645"/>
    </source>
</evidence>
<dbReference type="KEGG" id="apre:CNX65_28055"/>
<dbReference type="EMBL" id="CP023445">
    <property type="protein sequence ID" value="ATE56659.1"/>
    <property type="molecule type" value="Genomic_DNA"/>
</dbReference>
<dbReference type="Pfam" id="PF00246">
    <property type="entry name" value="Peptidase_M14"/>
    <property type="match status" value="1"/>
</dbReference>
<proteinExistence type="inferred from homology"/>
<protein>
    <recommendedName>
        <fullName evidence="13">Zinc carboxypeptidase</fullName>
        <ecNumber evidence="12">3.4.17.18</ecNumber>
    </recommendedName>
</protein>
<evidence type="ECO:0000256" key="13">
    <source>
        <dbReference type="ARBA" id="ARBA00074273"/>
    </source>
</evidence>
<keyword evidence="7" id="KW-0378">Hydrolase</keyword>
<dbReference type="Gene3D" id="3.40.630.10">
    <property type="entry name" value="Zn peptidases"/>
    <property type="match status" value="1"/>
</dbReference>
<feature type="active site" description="Proton donor/acceptor" evidence="14">
    <location>
        <position position="391"/>
    </location>
</feature>
<keyword evidence="6 15" id="KW-0732">Signal</keyword>
<comment type="catalytic activity">
    <reaction evidence="10">
        <text>Releases a C-terminal residue, which may be hydrophobic or positively charged.</text>
        <dbReference type="EC" id="3.4.17.18"/>
    </reaction>
</comment>
<dbReference type="CDD" id="cd03859">
    <property type="entry name" value="M14_CPT"/>
    <property type="match status" value="1"/>
</dbReference>
<evidence type="ECO:0000256" key="4">
    <source>
        <dbReference type="ARBA" id="ARBA00022670"/>
    </source>
</evidence>
<organism evidence="17 18">
    <name type="scientific">Actinosynnema pretiosum</name>
    <dbReference type="NCBI Taxonomy" id="42197"/>
    <lineage>
        <taxon>Bacteria</taxon>
        <taxon>Bacillati</taxon>
        <taxon>Actinomycetota</taxon>
        <taxon>Actinomycetes</taxon>
        <taxon>Pseudonocardiales</taxon>
        <taxon>Pseudonocardiaceae</taxon>
        <taxon>Actinosynnema</taxon>
    </lineage>
</organism>
<reference evidence="17" key="1">
    <citation type="submission" date="2017-09" db="EMBL/GenBank/DDBJ databases">
        <title>Complete Genome Sequence of ansamitocin-producing Bacterium Actinosynnema pretiosum X47.</title>
        <authorList>
            <person name="Cao G."/>
            <person name="Zong G."/>
            <person name="Zhong C."/>
            <person name="Fu J."/>
        </authorList>
    </citation>
    <scope>NUCLEOTIDE SEQUENCE [LARGE SCALE GENOMIC DNA]</scope>
    <source>
        <strain evidence="17">X47</strain>
    </source>
</reference>
<evidence type="ECO:0000259" key="16">
    <source>
        <dbReference type="PROSITE" id="PS52035"/>
    </source>
</evidence>
<evidence type="ECO:0000256" key="2">
    <source>
        <dbReference type="ARBA" id="ARBA00005988"/>
    </source>
</evidence>
<evidence type="ECO:0000256" key="1">
    <source>
        <dbReference type="ARBA" id="ARBA00001947"/>
    </source>
</evidence>
<gene>
    <name evidence="17" type="ORF">CNX65_28055</name>
</gene>
<dbReference type="PRINTS" id="PR00765">
    <property type="entry name" value="CRBOXYPTASEA"/>
</dbReference>
<evidence type="ECO:0000256" key="11">
    <source>
        <dbReference type="ARBA" id="ARBA00055464"/>
    </source>
</evidence>
<keyword evidence="18" id="KW-1185">Reference proteome</keyword>
<dbReference type="RefSeq" id="WP_096496427.1">
    <property type="nucleotide sequence ID" value="NZ_CP023445.1"/>
</dbReference>
<dbReference type="PROSITE" id="PS52035">
    <property type="entry name" value="PEPTIDASE_M14"/>
    <property type="match status" value="1"/>
</dbReference>
<keyword evidence="9" id="KW-0482">Metalloprotease</keyword>
<evidence type="ECO:0000313" key="18">
    <source>
        <dbReference type="Proteomes" id="UP000218505"/>
    </source>
</evidence>
<evidence type="ECO:0000256" key="10">
    <source>
        <dbReference type="ARBA" id="ARBA00050859"/>
    </source>
</evidence>
<dbReference type="GO" id="GO:0004181">
    <property type="term" value="F:metallocarboxypeptidase activity"/>
    <property type="evidence" value="ECO:0007669"/>
    <property type="project" value="InterPro"/>
</dbReference>
<dbReference type="PANTHER" id="PTHR11705:SF143">
    <property type="entry name" value="SLL0236 PROTEIN"/>
    <property type="match status" value="1"/>
</dbReference>
<keyword evidence="8" id="KW-0862">Zinc</keyword>
<evidence type="ECO:0000256" key="8">
    <source>
        <dbReference type="ARBA" id="ARBA00022833"/>
    </source>
</evidence>
<dbReference type="InterPro" id="IPR033810">
    <property type="entry name" value="Carboxypeptidase_T"/>
</dbReference>
<feature type="signal peptide" evidence="15">
    <location>
        <begin position="1"/>
        <end position="27"/>
    </location>
</feature>
<dbReference type="GO" id="GO:0005615">
    <property type="term" value="C:extracellular space"/>
    <property type="evidence" value="ECO:0007669"/>
    <property type="project" value="TreeGrafter"/>
</dbReference>
<keyword evidence="3 17" id="KW-0121">Carboxypeptidase</keyword>
<comment type="function">
    <text evidence="11">Carboxypeptidase that possesses the specificities of both mammalian Cpase A and B. Thus shows broad substrate specificity, being able to cleave Cbz-Gly-Leu, Cbz-Gly-Val, Cbz-Gly-Phe, Cbz-Gly-Lys and Bz-Gly-Arg in vitro.</text>
</comment>
<dbReference type="PANTHER" id="PTHR11705">
    <property type="entry name" value="PROTEASE FAMILY M14 CARBOXYPEPTIDASE A,B"/>
    <property type="match status" value="1"/>
</dbReference>
<comment type="similarity">
    <text evidence="2 14">Belongs to the peptidase M14 family.</text>
</comment>
<dbReference type="FunFam" id="3.40.630.10:FF:000084">
    <property type="entry name" value="Carboxypeptidase B2"/>
    <property type="match status" value="1"/>
</dbReference>
<dbReference type="PROSITE" id="PS00133">
    <property type="entry name" value="CARBOXYPEPT_ZN_2"/>
    <property type="match status" value="1"/>
</dbReference>
<keyword evidence="4" id="KW-0645">Protease</keyword>
<keyword evidence="5" id="KW-0479">Metal-binding</keyword>
<evidence type="ECO:0000256" key="9">
    <source>
        <dbReference type="ARBA" id="ARBA00023049"/>
    </source>
</evidence>
<feature type="domain" description="Peptidase M14" evidence="16">
    <location>
        <begin position="124"/>
        <end position="428"/>
    </location>
</feature>
<evidence type="ECO:0000256" key="12">
    <source>
        <dbReference type="ARBA" id="ARBA00066554"/>
    </source>
</evidence>
<dbReference type="EC" id="3.4.17.18" evidence="12"/>
<dbReference type="Proteomes" id="UP000218505">
    <property type="component" value="Chromosome"/>
</dbReference>
<evidence type="ECO:0000256" key="6">
    <source>
        <dbReference type="ARBA" id="ARBA00022729"/>
    </source>
</evidence>
<dbReference type="AlphaFoldDB" id="A0A290ZCF8"/>
<dbReference type="PROSITE" id="PS00132">
    <property type="entry name" value="CARBOXYPEPT_ZN_1"/>
    <property type="match status" value="1"/>
</dbReference>
<evidence type="ECO:0000256" key="5">
    <source>
        <dbReference type="ARBA" id="ARBA00022723"/>
    </source>
</evidence>
<dbReference type="GO" id="GO:0008270">
    <property type="term" value="F:zinc ion binding"/>
    <property type="evidence" value="ECO:0007669"/>
    <property type="project" value="InterPro"/>
</dbReference>
<evidence type="ECO:0000256" key="15">
    <source>
        <dbReference type="SAM" id="SignalP"/>
    </source>
</evidence>
<evidence type="ECO:0000256" key="14">
    <source>
        <dbReference type="PROSITE-ProRule" id="PRU01379"/>
    </source>
</evidence>
<comment type="cofactor">
    <cofactor evidence="1">
        <name>Zn(2+)</name>
        <dbReference type="ChEBI" id="CHEBI:29105"/>
    </cofactor>
</comment>
<feature type="chain" id="PRO_5012764549" description="Zinc carboxypeptidase" evidence="15">
    <location>
        <begin position="28"/>
        <end position="439"/>
    </location>
</feature>
<dbReference type="SUPFAM" id="SSF53187">
    <property type="entry name" value="Zn-dependent exopeptidases"/>
    <property type="match status" value="1"/>
</dbReference>
<accession>A0A290ZCF8</accession>
<sequence length="439" mass="47987">MSFKRRGLTAVALGACLVLVPLHTGSAQPSAQQSPQRELFEITATDAHQRTRIASTGVDVLGVDGDRMTVIAERHQRGTLTATGLPVKSLGDAEADLAALGRVDFADPKPDEVGTRDFPSGYTGYHNYSEVVAELNQTVADHPNLVSLRSIGKTYEGRDQWMLKISDNPAVDEAEPEVLFTCNQHAREHLTVEMCLRIIQRYTDGYATNSTIKSLVDSREIWIVPSVNPDGAEYDVAAGTLRAWRKNRQPNSTSTGTDTNRNWGYKWGCCGGSSGSGSSETYRGTAAFSAPETRNIRDFVGSRVVGGVQQIKANIDWHTYSELILWPYGYTTADTDTGLNATQARVFSTLGRQMAALNGYTPQQASDLYITDGAVDDWMWGTHKIWSYTFEMYPSSGGGTSGFYPRDTVIAAQTSRNDSAVELFLSYADCPPRIISSTC</sequence>
<evidence type="ECO:0000256" key="7">
    <source>
        <dbReference type="ARBA" id="ARBA00022801"/>
    </source>
</evidence>
<dbReference type="GO" id="GO:0006508">
    <property type="term" value="P:proteolysis"/>
    <property type="evidence" value="ECO:0007669"/>
    <property type="project" value="UniProtKB-KW"/>
</dbReference>